<evidence type="ECO:0000313" key="5">
    <source>
        <dbReference type="Proteomes" id="UP000202485"/>
    </source>
</evidence>
<evidence type="ECO:0000256" key="1">
    <source>
        <dbReference type="ARBA" id="ARBA00022630"/>
    </source>
</evidence>
<keyword evidence="4" id="KW-0560">Oxidoreductase</keyword>
<dbReference type="PANTHER" id="PTHR11748">
    <property type="entry name" value="D-LACTATE DEHYDROGENASE"/>
    <property type="match status" value="1"/>
</dbReference>
<dbReference type="OrthoDB" id="9811557at2"/>
<dbReference type="Gene3D" id="3.30.465.10">
    <property type="match status" value="1"/>
</dbReference>
<accession>A0A238KHQ5</accession>
<dbReference type="InterPro" id="IPR006094">
    <property type="entry name" value="Oxid_FAD_bind_N"/>
</dbReference>
<evidence type="ECO:0000256" key="2">
    <source>
        <dbReference type="ARBA" id="ARBA00022827"/>
    </source>
</evidence>
<keyword evidence="5" id="KW-1185">Reference proteome</keyword>
<keyword evidence="1" id="KW-0285">Flavoprotein</keyword>
<dbReference type="GO" id="GO:0016491">
    <property type="term" value="F:oxidoreductase activity"/>
    <property type="evidence" value="ECO:0007669"/>
    <property type="project" value="UniProtKB-KW"/>
</dbReference>
<dbReference type="EMBL" id="FXYG01000002">
    <property type="protein sequence ID" value="SMX42227.1"/>
    <property type="molecule type" value="Genomic_DNA"/>
</dbReference>
<dbReference type="Pfam" id="PF01565">
    <property type="entry name" value="FAD_binding_4"/>
    <property type="match status" value="1"/>
</dbReference>
<dbReference type="PROSITE" id="PS51387">
    <property type="entry name" value="FAD_PCMH"/>
    <property type="match status" value="1"/>
</dbReference>
<dbReference type="SUPFAM" id="SSF55103">
    <property type="entry name" value="FAD-linked oxidases, C-terminal domain"/>
    <property type="match status" value="1"/>
</dbReference>
<feature type="domain" description="FAD-binding PCMH-type" evidence="3">
    <location>
        <begin position="1"/>
        <end position="171"/>
    </location>
</feature>
<organism evidence="4 5">
    <name type="scientific">Ruegeria arenilitoris</name>
    <dbReference type="NCBI Taxonomy" id="1173585"/>
    <lineage>
        <taxon>Bacteria</taxon>
        <taxon>Pseudomonadati</taxon>
        <taxon>Pseudomonadota</taxon>
        <taxon>Alphaproteobacteria</taxon>
        <taxon>Rhodobacterales</taxon>
        <taxon>Roseobacteraceae</taxon>
        <taxon>Ruegeria</taxon>
    </lineage>
</organism>
<name>A0A238KHQ5_9RHOB</name>
<gene>
    <name evidence="4" type="ORF">RUA8715_02191</name>
</gene>
<dbReference type="PANTHER" id="PTHR11748:SF103">
    <property type="entry name" value="GLYCOLATE OXIDASE SUBUNIT GLCE"/>
    <property type="match status" value="1"/>
</dbReference>
<dbReference type="InterPro" id="IPR016169">
    <property type="entry name" value="FAD-bd_PCMH_sub2"/>
</dbReference>
<evidence type="ECO:0000259" key="3">
    <source>
        <dbReference type="PROSITE" id="PS51387"/>
    </source>
</evidence>
<reference evidence="5" key="1">
    <citation type="submission" date="2017-05" db="EMBL/GenBank/DDBJ databases">
        <authorList>
            <person name="Rodrigo-Torres L."/>
            <person name="Arahal R. D."/>
            <person name="Lucena T."/>
        </authorList>
    </citation>
    <scope>NUCLEOTIDE SEQUENCE [LARGE SCALE GENOMIC DNA]</scope>
    <source>
        <strain evidence="5">CECT 8715</strain>
    </source>
</reference>
<dbReference type="GO" id="GO:0071949">
    <property type="term" value="F:FAD binding"/>
    <property type="evidence" value="ECO:0007669"/>
    <property type="project" value="InterPro"/>
</dbReference>
<dbReference type="InterPro" id="IPR036318">
    <property type="entry name" value="FAD-bd_PCMH-like_sf"/>
</dbReference>
<keyword evidence="2" id="KW-0274">FAD</keyword>
<proteinExistence type="predicted"/>
<dbReference type="SUPFAM" id="SSF56176">
    <property type="entry name" value="FAD-binding/transporter-associated domain-like"/>
    <property type="match status" value="1"/>
</dbReference>
<dbReference type="NCBIfam" id="NF008439">
    <property type="entry name" value="PRK11282.1"/>
    <property type="match status" value="1"/>
</dbReference>
<dbReference type="Proteomes" id="UP000202485">
    <property type="component" value="Unassembled WGS sequence"/>
</dbReference>
<dbReference type="EC" id="1.-.-.-" evidence="4"/>
<dbReference type="InterPro" id="IPR016164">
    <property type="entry name" value="FAD-linked_Oxase-like_C"/>
</dbReference>
<sequence>MRPESESELAEIVAGLNGPVRIKGGGTRGVDGPDQVLSTEGLRGITLYEPGALTLVAQAGTPLAEIEAALEAEGQQLAFEPMDHRALLGFTGAPTIGGVVAGNVSGPRRIQAGACRDFLLGVRIVDGQGQVIKNGGRVMKNVTGYDLVKLMAGSWGTLGVLTEVSLKVLPKPEASATLAIPAKDAVTAVRILSEALKSPFEVTGAAYDPQQQRALIRIEGFAESVSYRTGRLQTLLGQFGAVDPVEPSDALWQTVRDAADFADTPGDVWRISVKPGDAPEIAARAEADQTLFDWGGGLIWALVPAGTDLRARIGAFSGHATLVRAGADTLARLGRFQPESQVIAALTQGIRQKFDPRGVFNPGLMG</sequence>
<dbReference type="AlphaFoldDB" id="A0A238KHQ5"/>
<evidence type="ECO:0000313" key="4">
    <source>
        <dbReference type="EMBL" id="SMX42227.1"/>
    </source>
</evidence>
<protein>
    <submittedName>
        <fullName evidence="4">Putative FAD-linked oxidoreductase</fullName>
        <ecNumber evidence="4">1.-.-.-</ecNumber>
    </submittedName>
</protein>
<dbReference type="InterPro" id="IPR016166">
    <property type="entry name" value="FAD-bd_PCMH"/>
</dbReference>
<dbReference type="RefSeq" id="WP_093963673.1">
    <property type="nucleotide sequence ID" value="NZ_FXYG01000002.1"/>
</dbReference>